<dbReference type="Gene3D" id="1.10.30.10">
    <property type="entry name" value="High mobility group box domain"/>
    <property type="match status" value="1"/>
</dbReference>
<name>A0AAD7UAG6_9STRA</name>
<keyword evidence="1" id="KW-0238">DNA-binding</keyword>
<reference evidence="4" key="1">
    <citation type="submission" date="2023-01" db="EMBL/GenBank/DDBJ databases">
        <title>Metagenome sequencing of chrysophaentin producing Chrysophaeum taylorii.</title>
        <authorList>
            <person name="Davison J."/>
            <person name="Bewley C."/>
        </authorList>
    </citation>
    <scope>NUCLEOTIDE SEQUENCE</scope>
    <source>
        <strain evidence="4">NIES-1699</strain>
    </source>
</reference>
<comment type="caution">
    <text evidence="4">The sequence shown here is derived from an EMBL/GenBank/DDBJ whole genome shotgun (WGS) entry which is preliminary data.</text>
</comment>
<organism evidence="4 5">
    <name type="scientific">Chrysophaeum taylorii</name>
    <dbReference type="NCBI Taxonomy" id="2483200"/>
    <lineage>
        <taxon>Eukaryota</taxon>
        <taxon>Sar</taxon>
        <taxon>Stramenopiles</taxon>
        <taxon>Ochrophyta</taxon>
        <taxon>Pelagophyceae</taxon>
        <taxon>Pelagomonadales</taxon>
        <taxon>Pelagomonadaceae</taxon>
        <taxon>Chrysophaeum</taxon>
    </lineage>
</organism>
<keyword evidence="5" id="KW-1185">Reference proteome</keyword>
<dbReference type="CDD" id="cd00084">
    <property type="entry name" value="HMG-box_SF"/>
    <property type="match status" value="1"/>
</dbReference>
<dbReference type="GO" id="GO:0003677">
    <property type="term" value="F:DNA binding"/>
    <property type="evidence" value="ECO:0007669"/>
    <property type="project" value="UniProtKB-UniRule"/>
</dbReference>
<keyword evidence="1" id="KW-0539">Nucleus</keyword>
<evidence type="ECO:0000256" key="1">
    <source>
        <dbReference type="PROSITE-ProRule" id="PRU00267"/>
    </source>
</evidence>
<evidence type="ECO:0000256" key="2">
    <source>
        <dbReference type="SAM" id="MobiDB-lite"/>
    </source>
</evidence>
<feature type="region of interest" description="Disordered" evidence="2">
    <location>
        <begin position="266"/>
        <end position="321"/>
    </location>
</feature>
<dbReference type="InterPro" id="IPR036910">
    <property type="entry name" value="HMG_box_dom_sf"/>
</dbReference>
<accession>A0AAD7UAG6</accession>
<evidence type="ECO:0000313" key="5">
    <source>
        <dbReference type="Proteomes" id="UP001230188"/>
    </source>
</evidence>
<protein>
    <recommendedName>
        <fullName evidence="3">HMG box domain-containing protein</fullName>
    </recommendedName>
</protein>
<feature type="domain" description="HMG box" evidence="3">
    <location>
        <begin position="65"/>
        <end position="135"/>
    </location>
</feature>
<feature type="DNA-binding region" description="HMG box" evidence="1">
    <location>
        <begin position="65"/>
        <end position="135"/>
    </location>
</feature>
<dbReference type="GO" id="GO:0005634">
    <property type="term" value="C:nucleus"/>
    <property type="evidence" value="ECO:0007669"/>
    <property type="project" value="UniProtKB-UniRule"/>
</dbReference>
<dbReference type="AlphaFoldDB" id="A0AAD7UAG6"/>
<dbReference type="InterPro" id="IPR009071">
    <property type="entry name" value="HMG_box_dom"/>
</dbReference>
<proteinExistence type="predicted"/>
<dbReference type="PROSITE" id="PS50118">
    <property type="entry name" value="HMG_BOX_2"/>
    <property type="match status" value="1"/>
</dbReference>
<dbReference type="SUPFAM" id="SSF47095">
    <property type="entry name" value="HMG-box"/>
    <property type="match status" value="1"/>
</dbReference>
<dbReference type="EMBL" id="JAQMWT010000458">
    <property type="protein sequence ID" value="KAJ8601008.1"/>
    <property type="molecule type" value="Genomic_DNA"/>
</dbReference>
<dbReference type="Pfam" id="PF00505">
    <property type="entry name" value="HMG_box"/>
    <property type="match status" value="1"/>
</dbReference>
<gene>
    <name evidence="4" type="ORF">CTAYLR_009344</name>
</gene>
<sequence>MERALAAAVKCRYEEEELEKVGREELMKLASLQKLAAAATSKEFFGMPAQEEGGEKKEKKSVYKGQRFLRPSELFANDHRARVRADNPGFLDRAVRAKLSEMWRDADPGTRAEYVERARIEREKTRALRSAPEIARGDAVCVVDDPSRRGIVVSKSSDWVYVDFFRAGSPHKERPWRLRRLPHATSPGESAFEVVSAAQASLDALVVERCGGRGRQLVAVPTDDDDDDGVAVACDVCGGGVTMAFKDAEKHLSGRSHQEALLLQGEHHRHSSFEEAPSPPKKQRTAAKKPEDARFAWYEEEEEEESTPTPWDAVDSSDPSVPENRYEIIVAAPRQQRDSRADDGGVAAAIKAPGPTSLLRDTTFAFDGRLWYSSSSIETTAAKFCLDPIQLRHAQSLIAPSTHLLLPTLPSKKPPTPPSIAQQQCLGGEILEAGERLWYYPRSTETLSYLGDKLSRLVIRDNTEPLPQARLLQARSATAAEELWLEQLQFCSRRDALARGFPRQPIREVSGFDTLLIPLSTSFPTTTTTTRRERVVAILPPASTSTTRRGGRRWVARAAAKRHFEHLARIAAKDDISTIAVALDCDPVALDRRNPPNADLLLLPDVSLRKPCARCRCLGELRRFGCRIVRRHTASPYDQPASLCRVRRRQDGRIIWFFARRVENYLAFEFPKRCRPARAALAEPFEGDIAYCDDVDFAAIDRRCEDLIDSIFRFHNDKDNLYAITDAFYSLEEGVDAIVCEYARVSSKTNEPRKTSLLAAINSTADFVHSSKNKIIS</sequence>
<evidence type="ECO:0000259" key="3">
    <source>
        <dbReference type="PROSITE" id="PS50118"/>
    </source>
</evidence>
<evidence type="ECO:0000313" key="4">
    <source>
        <dbReference type="EMBL" id="KAJ8601008.1"/>
    </source>
</evidence>
<dbReference type="Proteomes" id="UP001230188">
    <property type="component" value="Unassembled WGS sequence"/>
</dbReference>